<accession>A0A1H0S9W1</accession>
<dbReference type="STRING" id="443156.SAMN04489867_2263"/>
<dbReference type="Pfam" id="PF00069">
    <property type="entry name" value="Pkinase"/>
    <property type="match status" value="1"/>
</dbReference>
<organism evidence="7 8">
    <name type="scientific">Pedococcus dokdonensis</name>
    <dbReference type="NCBI Taxonomy" id="443156"/>
    <lineage>
        <taxon>Bacteria</taxon>
        <taxon>Bacillati</taxon>
        <taxon>Actinomycetota</taxon>
        <taxon>Actinomycetes</taxon>
        <taxon>Micrococcales</taxon>
        <taxon>Intrasporangiaceae</taxon>
        <taxon>Pedococcus</taxon>
    </lineage>
</organism>
<keyword evidence="1" id="KW-0723">Serine/threonine-protein kinase</keyword>
<keyword evidence="4 7" id="KW-0418">Kinase</keyword>
<evidence type="ECO:0000256" key="3">
    <source>
        <dbReference type="ARBA" id="ARBA00022741"/>
    </source>
</evidence>
<dbReference type="PANTHER" id="PTHR24345:SF91">
    <property type="entry name" value="SERINE_THREONINE-PROTEIN KINASE PLK4"/>
    <property type="match status" value="1"/>
</dbReference>
<keyword evidence="8" id="KW-1185">Reference proteome</keyword>
<dbReference type="InterPro" id="IPR000719">
    <property type="entry name" value="Prot_kinase_dom"/>
</dbReference>
<dbReference type="Gene3D" id="1.10.510.10">
    <property type="entry name" value="Transferase(Phosphotransferase) domain 1"/>
    <property type="match status" value="1"/>
</dbReference>
<evidence type="ECO:0000313" key="7">
    <source>
        <dbReference type="EMBL" id="SDP38457.1"/>
    </source>
</evidence>
<dbReference type="OrthoDB" id="1022767at2"/>
<dbReference type="EMBL" id="LT629711">
    <property type="protein sequence ID" value="SDP38457.1"/>
    <property type="molecule type" value="Genomic_DNA"/>
</dbReference>
<keyword evidence="3" id="KW-0547">Nucleotide-binding</keyword>
<keyword evidence="5" id="KW-0067">ATP-binding</keyword>
<dbReference type="SMART" id="SM00220">
    <property type="entry name" value="S_TKc"/>
    <property type="match status" value="1"/>
</dbReference>
<evidence type="ECO:0000256" key="1">
    <source>
        <dbReference type="ARBA" id="ARBA00022527"/>
    </source>
</evidence>
<evidence type="ECO:0000256" key="2">
    <source>
        <dbReference type="ARBA" id="ARBA00022679"/>
    </source>
</evidence>
<dbReference type="PANTHER" id="PTHR24345">
    <property type="entry name" value="SERINE/THREONINE-PROTEIN KINASE PLK"/>
    <property type="match status" value="1"/>
</dbReference>
<gene>
    <name evidence="7" type="ORF">SAMN04489867_2263</name>
</gene>
<dbReference type="PROSITE" id="PS50011">
    <property type="entry name" value="PROTEIN_KINASE_DOM"/>
    <property type="match status" value="1"/>
</dbReference>
<protein>
    <submittedName>
        <fullName evidence="7">Protein kinase domain-containing protein</fullName>
    </submittedName>
</protein>
<dbReference type="GO" id="GO:0005524">
    <property type="term" value="F:ATP binding"/>
    <property type="evidence" value="ECO:0007669"/>
    <property type="project" value="UniProtKB-KW"/>
</dbReference>
<dbReference type="AlphaFoldDB" id="A0A1H0S9W1"/>
<dbReference type="Proteomes" id="UP000199077">
    <property type="component" value="Chromosome I"/>
</dbReference>
<dbReference type="RefSeq" id="WP_157693005.1">
    <property type="nucleotide sequence ID" value="NZ_LT629711.1"/>
</dbReference>
<feature type="domain" description="Protein kinase" evidence="6">
    <location>
        <begin position="17"/>
        <end position="288"/>
    </location>
</feature>
<evidence type="ECO:0000313" key="8">
    <source>
        <dbReference type="Proteomes" id="UP000199077"/>
    </source>
</evidence>
<name>A0A1H0S9W1_9MICO</name>
<keyword evidence="2" id="KW-0808">Transferase</keyword>
<dbReference type="InterPro" id="IPR011009">
    <property type="entry name" value="Kinase-like_dom_sf"/>
</dbReference>
<reference evidence="8" key="1">
    <citation type="submission" date="2016-10" db="EMBL/GenBank/DDBJ databases">
        <authorList>
            <person name="Varghese N."/>
            <person name="Submissions S."/>
        </authorList>
    </citation>
    <scope>NUCLEOTIDE SEQUENCE [LARGE SCALE GENOMIC DNA]</scope>
    <source>
        <strain evidence="8">DSM 22329</strain>
    </source>
</reference>
<proteinExistence type="predicted"/>
<sequence>MVRPGDVVTLRRSATQWTVGRLLGEGGQGTVHELVPQDGSARRLALKWYAARSVSEKQRLAITAVAARHSPGPMFLWPMEVVSAPDGSFGYVMPIRPPEFVGLGEMLRGRVDVTPSLAVRLSLGLAHGFLLLHSQGLCYRDISFGNVSFDPRSGAILICDNDNVGVDGESESGVLGTRRFMAPEIVRGEAKPGSETDLYSLAVLIFYVLMVHHPLLGRRELEYACLDRDAEGDLFGERPLFVFDPDDDSNAPDPVEHQTVLANWAIHPDPVKRLFVQAFGEGIRNPQRRVRESVWRVNLARLLDAVRSCDACGRENFSGAGVPTTCWGCSAVLPPPLRLVFPHTELALGAGTRVYRHHVAKDYDYERTIGEVTRHPTRDVWGLRNTSTAGWEARIPGREVAVIAPGQAVALVPDTLLRFGDVEARLAT</sequence>
<evidence type="ECO:0000259" key="6">
    <source>
        <dbReference type="PROSITE" id="PS50011"/>
    </source>
</evidence>
<dbReference type="SUPFAM" id="SSF56112">
    <property type="entry name" value="Protein kinase-like (PK-like)"/>
    <property type="match status" value="1"/>
</dbReference>
<evidence type="ECO:0000256" key="4">
    <source>
        <dbReference type="ARBA" id="ARBA00022777"/>
    </source>
</evidence>
<evidence type="ECO:0000256" key="5">
    <source>
        <dbReference type="ARBA" id="ARBA00022840"/>
    </source>
</evidence>
<dbReference type="GO" id="GO:0004674">
    <property type="term" value="F:protein serine/threonine kinase activity"/>
    <property type="evidence" value="ECO:0007669"/>
    <property type="project" value="UniProtKB-KW"/>
</dbReference>